<dbReference type="OrthoDB" id="10470656at2759"/>
<feature type="compositionally biased region" description="Low complexity" evidence="1">
    <location>
        <begin position="65"/>
        <end position="84"/>
    </location>
</feature>
<name>A0A6A6YJV4_9PEZI</name>
<feature type="compositionally biased region" description="Basic and acidic residues" evidence="1">
    <location>
        <begin position="357"/>
        <end position="383"/>
    </location>
</feature>
<evidence type="ECO:0000256" key="1">
    <source>
        <dbReference type="SAM" id="MobiDB-lite"/>
    </source>
</evidence>
<feature type="region of interest" description="Disordered" evidence="1">
    <location>
        <begin position="60"/>
        <end position="92"/>
    </location>
</feature>
<evidence type="ECO:0000313" key="4">
    <source>
        <dbReference type="RefSeq" id="XP_033575803.1"/>
    </source>
</evidence>
<reference evidence="4" key="3">
    <citation type="submission" date="2025-04" db="UniProtKB">
        <authorList>
            <consortium name="RefSeq"/>
        </authorList>
    </citation>
    <scope>IDENTIFICATION</scope>
    <source>
        <strain evidence="4">CBS 304.34</strain>
    </source>
</reference>
<dbReference type="GeneID" id="54463005"/>
<evidence type="ECO:0000313" key="2">
    <source>
        <dbReference type="EMBL" id="KAF2808839.1"/>
    </source>
</evidence>
<reference evidence="2 4" key="1">
    <citation type="journal article" date="2020" name="Stud. Mycol.">
        <title>101 Dothideomycetes genomes: a test case for predicting lifestyles and emergence of pathogens.</title>
        <authorList>
            <person name="Haridas S."/>
            <person name="Albert R."/>
            <person name="Binder M."/>
            <person name="Bloem J."/>
            <person name="Labutti K."/>
            <person name="Salamov A."/>
            <person name="Andreopoulos B."/>
            <person name="Baker S."/>
            <person name="Barry K."/>
            <person name="Bills G."/>
            <person name="Bluhm B."/>
            <person name="Cannon C."/>
            <person name="Castanera R."/>
            <person name="Culley D."/>
            <person name="Daum C."/>
            <person name="Ezra D."/>
            <person name="Gonzalez J."/>
            <person name="Henrissat B."/>
            <person name="Kuo A."/>
            <person name="Liang C."/>
            <person name="Lipzen A."/>
            <person name="Lutzoni F."/>
            <person name="Magnuson J."/>
            <person name="Mondo S."/>
            <person name="Nolan M."/>
            <person name="Ohm R."/>
            <person name="Pangilinan J."/>
            <person name="Park H.-J."/>
            <person name="Ramirez L."/>
            <person name="Alfaro M."/>
            <person name="Sun H."/>
            <person name="Tritt A."/>
            <person name="Yoshinaga Y."/>
            <person name="Zwiers L.-H."/>
            <person name="Turgeon B."/>
            <person name="Goodwin S."/>
            <person name="Spatafora J."/>
            <person name="Crous P."/>
            <person name="Grigoriev I."/>
        </authorList>
    </citation>
    <scope>NUCLEOTIDE SEQUENCE</scope>
    <source>
        <strain evidence="2 4">CBS 304.34</strain>
    </source>
</reference>
<dbReference type="EMBL" id="MU003702">
    <property type="protein sequence ID" value="KAF2808839.1"/>
    <property type="molecule type" value="Genomic_DNA"/>
</dbReference>
<gene>
    <name evidence="2 4" type="ORF">BDZ99DRAFT_477348</name>
</gene>
<dbReference type="RefSeq" id="XP_033575803.1">
    <property type="nucleotide sequence ID" value="XM_033722112.1"/>
</dbReference>
<sequence length="383" mass="42153">MASFPSFVEFNSPSAASPATMAPGSHPSEILALEAKLNHRGVTAFLEVGRFWEKYERTLPTQSPSTTSMSADVASSSASVTPAVNPSKENRRCKNSHSKLHVLKCTHFIFTPSATDCAPNRLAMQNVNPLPVNVQPPDFGCQICVRAAQSNDLALREPGKNWTDLLLEHNYDPGTQSGPLAGLRTCHIAYLARDGTIIPAIEPIDAALIRILWTDRVRLLQRADLEYGPAAVSRAPTGIDSTGFNWDMVPTQPSANAPGGGSRATRDRNRRRREKAKTDRQEAAEAKRAQEAGEKGKGKQRADKNAMDMASPSLDYGDEAITYEEGSEEGEMRAGGLLSPKEKNARRKKREQLKMASENKRKELEEQKKLEEAQQKFRDMALK</sequence>
<keyword evidence="3" id="KW-1185">Reference proteome</keyword>
<accession>A0A6A6YJV4</accession>
<reference evidence="4" key="2">
    <citation type="submission" date="2020-04" db="EMBL/GenBank/DDBJ databases">
        <authorList>
            <consortium name="NCBI Genome Project"/>
        </authorList>
    </citation>
    <scope>NUCLEOTIDE SEQUENCE</scope>
    <source>
        <strain evidence="4">CBS 304.34</strain>
    </source>
</reference>
<feature type="region of interest" description="Disordered" evidence="1">
    <location>
        <begin position="243"/>
        <end position="383"/>
    </location>
</feature>
<organism evidence="2">
    <name type="scientific">Mytilinidion resinicola</name>
    <dbReference type="NCBI Taxonomy" id="574789"/>
    <lineage>
        <taxon>Eukaryota</taxon>
        <taxon>Fungi</taxon>
        <taxon>Dikarya</taxon>
        <taxon>Ascomycota</taxon>
        <taxon>Pezizomycotina</taxon>
        <taxon>Dothideomycetes</taxon>
        <taxon>Pleosporomycetidae</taxon>
        <taxon>Mytilinidiales</taxon>
        <taxon>Mytilinidiaceae</taxon>
        <taxon>Mytilinidion</taxon>
    </lineage>
</organism>
<evidence type="ECO:0000313" key="3">
    <source>
        <dbReference type="Proteomes" id="UP000504636"/>
    </source>
</evidence>
<dbReference type="AlphaFoldDB" id="A0A6A6YJV4"/>
<feature type="compositionally biased region" description="Acidic residues" evidence="1">
    <location>
        <begin position="316"/>
        <end position="329"/>
    </location>
</feature>
<feature type="compositionally biased region" description="Basic and acidic residues" evidence="1">
    <location>
        <begin position="276"/>
        <end position="306"/>
    </location>
</feature>
<protein>
    <submittedName>
        <fullName evidence="2 4">Uncharacterized protein</fullName>
    </submittedName>
</protein>
<dbReference type="Proteomes" id="UP000504636">
    <property type="component" value="Unplaced"/>
</dbReference>
<proteinExistence type="predicted"/>